<accession>A0A7M7NLE8</accession>
<evidence type="ECO:0000313" key="2">
    <source>
        <dbReference type="EnsemblMetazoa" id="XP_030838399"/>
    </source>
</evidence>
<evidence type="ECO:0000256" key="1">
    <source>
        <dbReference type="SAM" id="MobiDB-lite"/>
    </source>
</evidence>
<dbReference type="GeneID" id="105446757"/>
<dbReference type="KEGG" id="spu:105446757"/>
<dbReference type="AlphaFoldDB" id="A0A7M7NLE8"/>
<keyword evidence="3" id="KW-1185">Reference proteome</keyword>
<evidence type="ECO:0000313" key="3">
    <source>
        <dbReference type="Proteomes" id="UP000007110"/>
    </source>
</evidence>
<dbReference type="InParanoid" id="A0A7M7NLE8"/>
<dbReference type="EnsemblMetazoa" id="XM_030982539">
    <property type="protein sequence ID" value="XP_030838399"/>
    <property type="gene ID" value="LOC105446757"/>
</dbReference>
<dbReference type="RefSeq" id="XP_030838399.1">
    <property type="nucleotide sequence ID" value="XM_030982539.1"/>
</dbReference>
<sequence>MTAKCRPSVPEDRAILPRMPSEDHQKNIQMGATLAGITTKRTEDEKKGPLLNNDFDPVKNLLKMLSKEKGDRTLHQGAEGGQEGKQFQPEFAPLLGMMGVPALSRNSDRINAKDIMLNAVLKNKSAVKMLPMLMSLLRKPS</sequence>
<dbReference type="Proteomes" id="UP000007110">
    <property type="component" value="Unassembled WGS sequence"/>
</dbReference>
<feature type="region of interest" description="Disordered" evidence="1">
    <location>
        <begin position="1"/>
        <end position="29"/>
    </location>
</feature>
<reference evidence="2" key="2">
    <citation type="submission" date="2021-01" db="UniProtKB">
        <authorList>
            <consortium name="EnsemblMetazoa"/>
        </authorList>
    </citation>
    <scope>IDENTIFICATION</scope>
</reference>
<protein>
    <submittedName>
        <fullName evidence="2">Uncharacterized protein</fullName>
    </submittedName>
</protein>
<proteinExistence type="predicted"/>
<feature type="compositionally biased region" description="Basic and acidic residues" evidence="1">
    <location>
        <begin position="9"/>
        <end position="26"/>
    </location>
</feature>
<organism evidence="2 3">
    <name type="scientific">Strongylocentrotus purpuratus</name>
    <name type="common">Purple sea urchin</name>
    <dbReference type="NCBI Taxonomy" id="7668"/>
    <lineage>
        <taxon>Eukaryota</taxon>
        <taxon>Metazoa</taxon>
        <taxon>Echinodermata</taxon>
        <taxon>Eleutherozoa</taxon>
        <taxon>Echinozoa</taxon>
        <taxon>Echinoidea</taxon>
        <taxon>Euechinoidea</taxon>
        <taxon>Echinacea</taxon>
        <taxon>Camarodonta</taxon>
        <taxon>Echinidea</taxon>
        <taxon>Strongylocentrotidae</taxon>
        <taxon>Strongylocentrotus</taxon>
    </lineage>
</organism>
<reference evidence="3" key="1">
    <citation type="submission" date="2015-02" db="EMBL/GenBank/DDBJ databases">
        <title>Genome sequencing for Strongylocentrotus purpuratus.</title>
        <authorList>
            <person name="Murali S."/>
            <person name="Liu Y."/>
            <person name="Vee V."/>
            <person name="English A."/>
            <person name="Wang M."/>
            <person name="Skinner E."/>
            <person name="Han Y."/>
            <person name="Muzny D.M."/>
            <person name="Worley K.C."/>
            <person name="Gibbs R.A."/>
        </authorList>
    </citation>
    <scope>NUCLEOTIDE SEQUENCE</scope>
</reference>
<name>A0A7M7NLE8_STRPU</name>